<dbReference type="EMBL" id="JBBLZC010000026">
    <property type="protein sequence ID" value="MEK0085407.1"/>
    <property type="molecule type" value="Genomic_DNA"/>
</dbReference>
<dbReference type="RefSeq" id="WP_418161255.1">
    <property type="nucleotide sequence ID" value="NZ_JBBLZC010000026.1"/>
</dbReference>
<dbReference type="Pfam" id="PF00211">
    <property type="entry name" value="Guanylate_cyc"/>
    <property type="match status" value="1"/>
</dbReference>
<dbReference type="InterPro" id="IPR041664">
    <property type="entry name" value="AAA_16"/>
</dbReference>
<dbReference type="Pfam" id="PF13424">
    <property type="entry name" value="TPR_12"/>
    <property type="match status" value="1"/>
</dbReference>
<dbReference type="Pfam" id="PF13191">
    <property type="entry name" value="AAA_16"/>
    <property type="match status" value="1"/>
</dbReference>
<evidence type="ECO:0000259" key="3">
    <source>
        <dbReference type="PROSITE" id="PS50125"/>
    </source>
</evidence>
<evidence type="ECO:0000256" key="1">
    <source>
        <dbReference type="ARBA" id="ARBA00022741"/>
    </source>
</evidence>
<dbReference type="SUPFAM" id="SSF52540">
    <property type="entry name" value="P-loop containing nucleoside triphosphate hydrolases"/>
    <property type="match status" value="1"/>
</dbReference>
<dbReference type="SMART" id="SM00044">
    <property type="entry name" value="CYCc"/>
    <property type="match status" value="1"/>
</dbReference>
<dbReference type="Gene3D" id="3.30.70.1230">
    <property type="entry name" value="Nucleotide cyclase"/>
    <property type="match status" value="1"/>
</dbReference>
<evidence type="ECO:0000256" key="2">
    <source>
        <dbReference type="ARBA" id="ARBA00022840"/>
    </source>
</evidence>
<protein>
    <submittedName>
        <fullName evidence="4">Adenylate/guanylate cyclase domain-containing protein</fullName>
    </submittedName>
</protein>
<reference evidence="4 5" key="1">
    <citation type="submission" date="2024-01" db="EMBL/GenBank/DDBJ databases">
        <title>Multi-omics insights into the function and evolution of sodium benzoate biodegradation pathways in Benzoatithermus flavus gen. nov., sp. nov. from hot spring.</title>
        <authorList>
            <person name="Hu C.-J."/>
            <person name="Li W.-J."/>
        </authorList>
    </citation>
    <scope>NUCLEOTIDE SEQUENCE [LARGE SCALE GENOMIC DNA]</scope>
    <source>
        <strain evidence="4 5">SYSU G07066</strain>
    </source>
</reference>
<dbReference type="PANTHER" id="PTHR16305">
    <property type="entry name" value="TESTICULAR SOLUBLE ADENYLYL CYCLASE"/>
    <property type="match status" value="1"/>
</dbReference>
<dbReference type="CDD" id="cd07302">
    <property type="entry name" value="CHD"/>
    <property type="match status" value="1"/>
</dbReference>
<keyword evidence="1" id="KW-0547">Nucleotide-binding</keyword>
<feature type="domain" description="Guanylate cyclase" evidence="3">
    <location>
        <begin position="67"/>
        <end position="195"/>
    </location>
</feature>
<name>A0ABU8XW55_9PROT</name>
<evidence type="ECO:0000313" key="5">
    <source>
        <dbReference type="Proteomes" id="UP001375743"/>
    </source>
</evidence>
<dbReference type="PROSITE" id="PS51257">
    <property type="entry name" value="PROKAR_LIPOPROTEIN"/>
    <property type="match status" value="1"/>
</dbReference>
<dbReference type="Pfam" id="PF12773">
    <property type="entry name" value="DZR"/>
    <property type="match status" value="1"/>
</dbReference>
<comment type="caution">
    <text evidence="4">The sequence shown here is derived from an EMBL/GenBank/DDBJ whole genome shotgun (WGS) entry which is preliminary data.</text>
</comment>
<dbReference type="SUPFAM" id="SSF48452">
    <property type="entry name" value="TPR-like"/>
    <property type="match status" value="1"/>
</dbReference>
<dbReference type="InterPro" id="IPR025874">
    <property type="entry name" value="DZR"/>
</dbReference>
<gene>
    <name evidence="4" type="ORF">U1T56_19820</name>
</gene>
<keyword evidence="5" id="KW-1185">Reference proteome</keyword>
<sequence>MTRCIACNADNAVGRRFCGACGAALAASCPSCGFANDSSARFCGGCGAALAGRPQPATTAPERRQVAVLFVDLVGFTRLTSELGAEDTRSLLEAFFTTVDGVVERHGGMVDKHIGDCVMALFGAPLARGDDAERAVRAALAIRDAVATLSPQVGRELAVHMGVAAGEVVAGATGSEAHRSYTVTGDTVNVAARLTELAAAGELLVSDAIRLMLGGRARLEDRGEVAIRGIAAAMRVHRLLGLASAEEPTPLVGRQTELAQLGILLERAQSTGEGEIALVRGEAGIGKTRLVAELRAFATARGFACHKALVLDFGTGEGRDPIRVLVRGLLGLEAADPARRQAAVSALLAAEAIAVTLQPFLLDLLGEPLPPDARLLVDAMDESQRRRRRQEAVAAVLTAATKQAPVLLLVEDVHWAEVELLDDLAALAEACAALPTVLVLTTRRDGDPIDEAWRARAGATALTTIDLAPLRDAEARLLARRLLTGEEERIVERCVARAQGNPLFLEQLLRHLRERREDDVVPATVQSLVQARLDRLRPEDRDALRAAAVLGQRFTLAGLRAVLGREGYQPETLVRRFLIRPVGDGYLFVHALIRDAVYALLLRTQRCELHRRAAAFFAGRDAVLHARHLDRAEDAAAAMAYAAAAEQQARAYRGEAALELASRGLELARERSERVALACLTGRLLLDLGRAAPAEAAFATALTEAGDDRECCRARLGLAAAMRLADRLEEAMAQLDAAEPAAEELGLVDELSRLHHLRGNLLFPLGRVEECARAHEAALAFARRTASPELEARALGGLGDAAYARGRMRTAHEAFQRCCDLAHAHGFGRIEAANLPMLAVTSWYRLDLAAILSEAAAARDLALRVGHSRGAIIAAHAAGLAHLLRLDLAAVEATIEEAQALTAAIGARRFEAENLMFLAEARLLGGSREAAAELADEAMRVARETTLSYVGPSILGLIAWTADDSGQRQAALAEGEALLERGSLSHNHLWFRRYAIEAALVAGDPDEALRQAAALERYTAAEPLPWSRFLAARARALAAHARNPHAPEVRAELLRVRDEAARLELAASQAALDAALAT</sequence>
<accession>A0ABU8XW55</accession>
<organism evidence="4 5">
    <name type="scientific">Benzoatithermus flavus</name>
    <dbReference type="NCBI Taxonomy" id="3108223"/>
    <lineage>
        <taxon>Bacteria</taxon>
        <taxon>Pseudomonadati</taxon>
        <taxon>Pseudomonadota</taxon>
        <taxon>Alphaproteobacteria</taxon>
        <taxon>Geminicoccales</taxon>
        <taxon>Geminicoccaceae</taxon>
        <taxon>Benzoatithermus</taxon>
    </lineage>
</organism>
<dbReference type="PANTHER" id="PTHR16305:SF28">
    <property type="entry name" value="GUANYLATE CYCLASE DOMAIN-CONTAINING PROTEIN"/>
    <property type="match status" value="1"/>
</dbReference>
<keyword evidence="2" id="KW-0067">ATP-binding</keyword>
<dbReference type="Gene3D" id="1.25.40.10">
    <property type="entry name" value="Tetratricopeptide repeat domain"/>
    <property type="match status" value="1"/>
</dbReference>
<dbReference type="InterPro" id="IPR029787">
    <property type="entry name" value="Nucleotide_cyclase"/>
</dbReference>
<dbReference type="InterPro" id="IPR001054">
    <property type="entry name" value="A/G_cyclase"/>
</dbReference>
<dbReference type="SUPFAM" id="SSF55073">
    <property type="entry name" value="Nucleotide cyclase"/>
    <property type="match status" value="1"/>
</dbReference>
<dbReference type="InterPro" id="IPR027417">
    <property type="entry name" value="P-loop_NTPase"/>
</dbReference>
<dbReference type="InterPro" id="IPR011990">
    <property type="entry name" value="TPR-like_helical_dom_sf"/>
</dbReference>
<evidence type="ECO:0000313" key="4">
    <source>
        <dbReference type="EMBL" id="MEK0085407.1"/>
    </source>
</evidence>
<dbReference type="Proteomes" id="UP001375743">
    <property type="component" value="Unassembled WGS sequence"/>
</dbReference>
<dbReference type="PROSITE" id="PS50125">
    <property type="entry name" value="GUANYLATE_CYCLASE_2"/>
    <property type="match status" value="1"/>
</dbReference>
<proteinExistence type="predicted"/>